<name>A0A1B7IQW6_9ENTR</name>
<sequence>MSFYKYVSKYALEKILEGNIRLTQPGAFNDPFEMAIETYNPYEENNKDLQLNFNVLLPQRDISKYLLNNDFEDDNCNDLYMRDLIGTLNNHIGMLCLTKNPASHLMWAHYAEEYSGAVIEFDDGHDFFQGCHQVKYVVDRPKFHIDYFLKEPLIPLSELYIKSTEWEYEEEWRLSRNLKDCHRIKPKKGNMDIFTMNIPDDCIKSITLGERTPLALVKNVFHKVKNTHIALSIAVLANWKYEFRKEIIKYNTPIKEGGVIMSPTTAEIFIGEKGDIGEAAKWMTVSHPMSKFAKSRLNYYSK</sequence>
<proteinExistence type="predicted"/>
<dbReference type="RefSeq" id="WP_064559073.1">
    <property type="nucleotide sequence ID" value="NZ_LXER01000017.1"/>
</dbReference>
<reference evidence="1 2" key="1">
    <citation type="submission" date="2016-04" db="EMBL/GenBank/DDBJ databases">
        <title>ATOL: Assembling a taxonomically balanced genome-scale reconstruction of the evolutionary history of the Enterobacteriaceae.</title>
        <authorList>
            <person name="Plunkett G.III."/>
            <person name="Neeno-Eckwall E.C."/>
            <person name="Glasner J.D."/>
            <person name="Perna N.T."/>
        </authorList>
    </citation>
    <scope>NUCLEOTIDE SEQUENCE [LARGE SCALE GENOMIC DNA]</scope>
    <source>
        <strain evidence="1 2">ATCC 51605</strain>
    </source>
</reference>
<organism evidence="1 2">
    <name type="scientific">Buttiauxella brennerae ATCC 51605</name>
    <dbReference type="NCBI Taxonomy" id="1354251"/>
    <lineage>
        <taxon>Bacteria</taxon>
        <taxon>Pseudomonadati</taxon>
        <taxon>Pseudomonadota</taxon>
        <taxon>Gammaproteobacteria</taxon>
        <taxon>Enterobacterales</taxon>
        <taxon>Enterobacteriaceae</taxon>
        <taxon>Buttiauxella</taxon>
    </lineage>
</organism>
<evidence type="ECO:0008006" key="3">
    <source>
        <dbReference type="Google" id="ProtNLM"/>
    </source>
</evidence>
<keyword evidence="2" id="KW-1185">Reference proteome</keyword>
<evidence type="ECO:0000313" key="1">
    <source>
        <dbReference type="EMBL" id="OAT32118.1"/>
    </source>
</evidence>
<comment type="caution">
    <text evidence="1">The sequence shown here is derived from an EMBL/GenBank/DDBJ whole genome shotgun (WGS) entry which is preliminary data.</text>
</comment>
<dbReference type="PATRIC" id="fig|1354251.4.peg.2080"/>
<evidence type="ECO:0000313" key="2">
    <source>
        <dbReference type="Proteomes" id="UP000078410"/>
    </source>
</evidence>
<accession>A0A1B7IQW6</accession>
<protein>
    <recommendedName>
        <fullName evidence="3">DUF2971 domain-containing protein</fullName>
    </recommendedName>
</protein>
<gene>
    <name evidence="1" type="ORF">M975_2010</name>
</gene>
<dbReference type="Proteomes" id="UP000078410">
    <property type="component" value="Unassembled WGS sequence"/>
</dbReference>
<dbReference type="AlphaFoldDB" id="A0A1B7IQW6"/>
<dbReference type="OrthoDB" id="4119964at2"/>
<dbReference type="EMBL" id="LXER01000017">
    <property type="protein sequence ID" value="OAT32118.1"/>
    <property type="molecule type" value="Genomic_DNA"/>
</dbReference>